<evidence type="ECO:0000256" key="9">
    <source>
        <dbReference type="SAM" id="SignalP"/>
    </source>
</evidence>
<accession>A0A1E5TDZ7</accession>
<dbReference type="GO" id="GO:0030246">
    <property type="term" value="F:carbohydrate binding"/>
    <property type="evidence" value="ECO:0007669"/>
    <property type="project" value="InterPro"/>
</dbReference>
<name>A0A1E5TDZ7_9FLAO</name>
<gene>
    <name evidence="11" type="ORF">A8C32_12760</name>
</gene>
<dbReference type="PROSITE" id="PS52016">
    <property type="entry name" value="TONB_DEPENDENT_REC_3"/>
    <property type="match status" value="1"/>
</dbReference>
<evidence type="ECO:0000313" key="11">
    <source>
        <dbReference type="EMBL" id="OEK09568.1"/>
    </source>
</evidence>
<dbReference type="AlphaFoldDB" id="A0A1E5TDZ7"/>
<dbReference type="GO" id="GO:0044718">
    <property type="term" value="P:siderophore transmembrane transport"/>
    <property type="evidence" value="ECO:0007669"/>
    <property type="project" value="TreeGrafter"/>
</dbReference>
<dbReference type="InterPro" id="IPR037066">
    <property type="entry name" value="Plug_dom_sf"/>
</dbReference>
<dbReference type="InterPro" id="IPR012910">
    <property type="entry name" value="Plug_dom"/>
</dbReference>
<dbReference type="Pfam" id="PF13715">
    <property type="entry name" value="CarbopepD_reg_2"/>
    <property type="match status" value="1"/>
</dbReference>
<dbReference type="STRING" id="1849968.A8C32_12760"/>
<comment type="similarity">
    <text evidence="8">Belongs to the TonB-dependent receptor family.</text>
</comment>
<keyword evidence="5 9" id="KW-0732">Signal</keyword>
<evidence type="ECO:0000256" key="6">
    <source>
        <dbReference type="ARBA" id="ARBA00023136"/>
    </source>
</evidence>
<keyword evidence="3 8" id="KW-1134">Transmembrane beta strand</keyword>
<proteinExistence type="inferred from homology"/>
<feature type="domain" description="TonB-dependent receptor plug" evidence="10">
    <location>
        <begin position="125"/>
        <end position="222"/>
    </location>
</feature>
<feature type="signal peptide" evidence="9">
    <location>
        <begin position="1"/>
        <end position="18"/>
    </location>
</feature>
<keyword evidence="4 8" id="KW-0812">Transmembrane</keyword>
<dbReference type="OrthoDB" id="9812892at2"/>
<keyword evidence="2 8" id="KW-0813">Transport</keyword>
<organism evidence="11 12">
    <name type="scientific">Flavivirga aquatica</name>
    <dbReference type="NCBI Taxonomy" id="1849968"/>
    <lineage>
        <taxon>Bacteria</taxon>
        <taxon>Pseudomonadati</taxon>
        <taxon>Bacteroidota</taxon>
        <taxon>Flavobacteriia</taxon>
        <taxon>Flavobacteriales</taxon>
        <taxon>Flavobacteriaceae</taxon>
        <taxon>Flavivirga</taxon>
    </lineage>
</organism>
<dbReference type="SUPFAM" id="SSF49452">
    <property type="entry name" value="Starch-binding domain-like"/>
    <property type="match status" value="1"/>
</dbReference>
<dbReference type="InterPro" id="IPR039426">
    <property type="entry name" value="TonB-dep_rcpt-like"/>
</dbReference>
<comment type="subcellular location">
    <subcellularLocation>
        <location evidence="1 8">Cell outer membrane</location>
        <topology evidence="1 8">Multi-pass membrane protein</topology>
    </subcellularLocation>
</comment>
<dbReference type="RefSeq" id="WP_069829004.1">
    <property type="nucleotide sequence ID" value="NZ_MDJD01000007.1"/>
</dbReference>
<dbReference type="GO" id="GO:0009279">
    <property type="term" value="C:cell outer membrane"/>
    <property type="evidence" value="ECO:0007669"/>
    <property type="project" value="UniProtKB-SubCell"/>
</dbReference>
<dbReference type="SUPFAM" id="SSF56935">
    <property type="entry name" value="Porins"/>
    <property type="match status" value="1"/>
</dbReference>
<dbReference type="GO" id="GO:0015344">
    <property type="term" value="F:siderophore uptake transmembrane transporter activity"/>
    <property type="evidence" value="ECO:0007669"/>
    <property type="project" value="TreeGrafter"/>
</dbReference>
<keyword evidence="6 8" id="KW-0472">Membrane</keyword>
<evidence type="ECO:0000256" key="1">
    <source>
        <dbReference type="ARBA" id="ARBA00004571"/>
    </source>
</evidence>
<dbReference type="PANTHER" id="PTHR30069">
    <property type="entry name" value="TONB-DEPENDENT OUTER MEMBRANE RECEPTOR"/>
    <property type="match status" value="1"/>
</dbReference>
<evidence type="ECO:0000313" key="12">
    <source>
        <dbReference type="Proteomes" id="UP000095713"/>
    </source>
</evidence>
<evidence type="ECO:0000256" key="7">
    <source>
        <dbReference type="ARBA" id="ARBA00023237"/>
    </source>
</evidence>
<keyword evidence="12" id="KW-1185">Reference proteome</keyword>
<dbReference type="InterPro" id="IPR036942">
    <property type="entry name" value="Beta-barrel_TonB_sf"/>
</dbReference>
<dbReference type="PANTHER" id="PTHR30069:SF29">
    <property type="entry name" value="HEMOGLOBIN AND HEMOGLOBIN-HAPTOGLOBIN-BINDING PROTEIN 1-RELATED"/>
    <property type="match status" value="1"/>
</dbReference>
<feature type="chain" id="PRO_5009186349" description="TonB-dependent receptor plug domain-containing protein" evidence="9">
    <location>
        <begin position="19"/>
        <end position="807"/>
    </location>
</feature>
<dbReference type="Proteomes" id="UP000095713">
    <property type="component" value="Unassembled WGS sequence"/>
</dbReference>
<comment type="caution">
    <text evidence="11">The sequence shown here is derived from an EMBL/GenBank/DDBJ whole genome shotgun (WGS) entry which is preliminary data.</text>
</comment>
<evidence type="ECO:0000256" key="4">
    <source>
        <dbReference type="ARBA" id="ARBA00022692"/>
    </source>
</evidence>
<evidence type="ECO:0000259" key="10">
    <source>
        <dbReference type="Pfam" id="PF07715"/>
    </source>
</evidence>
<reference evidence="11 12" key="1">
    <citation type="submission" date="2016-05" db="EMBL/GenBank/DDBJ databases">
        <title>Draft Genome Sequence of Algibacter sp. Strain SK-16 Isolated from the Surface Water of Aburatsubo Inlet.</title>
        <authorList>
            <person name="Wong S.-K."/>
            <person name="Yoshizawa S."/>
            <person name="Nakajima Y."/>
            <person name="Ogura Y."/>
            <person name="Tetsuya H."/>
            <person name="Hamasaki K."/>
        </authorList>
    </citation>
    <scope>NUCLEOTIDE SEQUENCE [LARGE SCALE GENOMIC DNA]</scope>
    <source>
        <strain evidence="11 12">SK-16</strain>
    </source>
</reference>
<sequence>MKFFYKTFFFILSTSLYAQSGTIKGNIAFKDGTPLDLALVFIETISKHAYTDENGDFTLTQIPYGQHVLSIKYFGKTIETVPVNLNGKEAHIIYKLSFNASNKLSEVVVKGKTKEAKIETKGFAVNAISMKRASLQSIQANDVLDRSSGVRIRQNGGLGSRIHYNINGLSGNAIRVFINGSPIESFGPSFSLNSIPTNLIKRVEVYKGVVSIHLAGDALGGAINVVLKEAFGKNNVDLSYSFGSFNTHQASMSGNYFNKKTGFTVLGSGFYNYSDNNYKVWGNQVYTTNPTTGDITYVTAERFHDTYISKGFKVDVGFSNKKWADKLMLGVIYSDLDKDIQHGATLESVYGERKASQQTNLIGITYKDESFLSNNKLSIDAFSSYSHLRRNITDINPFIYDWDGKRKERFDADGNFIGYYEYASGAEAGAPTLQESIEKIYVGRITSNYDINNNNTISTNILHTRFTRDNEDPLRHVDIRNLDDTRFSNRSILGINYEIKALDNKLKTSIFYKYFNQNIRIIEYKRNDNSTAIELNDVDRTVDANGFGFTIAYHLLPKVLIQVSGENSFRLPVARELFGNLAENLEANFNLEPEKSKNLNLGATFGTFNFGKHEARIRVNTFIRDTRDKIKLNVRQDATDETTEFLNDDSYISKGFDVDVFYSYNRKLDFNGNISIFNSRFNTEFDETGLPFNWYRDRERNAPFFTANGNLAYNVTNLFKKKSQIVFSTNLAYVHWFYRDWESLGGTGKDIIPTQLVSDFSITNTFPNKKITLALDVRNLFNAQVFDNYALQKPGRAYYMKIIYSIF</sequence>
<protein>
    <recommendedName>
        <fullName evidence="10">TonB-dependent receptor plug domain-containing protein</fullName>
    </recommendedName>
</protein>
<dbReference type="Gene3D" id="2.170.130.10">
    <property type="entry name" value="TonB-dependent receptor, plug domain"/>
    <property type="match status" value="1"/>
</dbReference>
<dbReference type="Gene3D" id="2.40.170.20">
    <property type="entry name" value="TonB-dependent receptor, beta-barrel domain"/>
    <property type="match status" value="1"/>
</dbReference>
<evidence type="ECO:0000256" key="3">
    <source>
        <dbReference type="ARBA" id="ARBA00022452"/>
    </source>
</evidence>
<evidence type="ECO:0000256" key="2">
    <source>
        <dbReference type="ARBA" id="ARBA00022448"/>
    </source>
</evidence>
<dbReference type="EMBL" id="MDJD01000007">
    <property type="protein sequence ID" value="OEK09568.1"/>
    <property type="molecule type" value="Genomic_DNA"/>
</dbReference>
<dbReference type="InterPro" id="IPR013784">
    <property type="entry name" value="Carb-bd-like_fold"/>
</dbReference>
<dbReference type="Pfam" id="PF07715">
    <property type="entry name" value="Plug"/>
    <property type="match status" value="1"/>
</dbReference>
<keyword evidence="7 8" id="KW-0998">Cell outer membrane</keyword>
<evidence type="ECO:0000256" key="5">
    <source>
        <dbReference type="ARBA" id="ARBA00022729"/>
    </source>
</evidence>
<evidence type="ECO:0000256" key="8">
    <source>
        <dbReference type="PROSITE-ProRule" id="PRU01360"/>
    </source>
</evidence>